<sequence length="69" mass="7118">FGIDAPSDISKLRILHLGRMLDNSVTLEASKIPAGQATVVHLLISGNGASNNSAAKLEKKSGGCSCIIQ</sequence>
<accession>A0AAD5TW04</accession>
<reference evidence="2" key="1">
    <citation type="submission" date="2020-05" db="EMBL/GenBank/DDBJ databases">
        <title>Phylogenomic resolution of chytrid fungi.</title>
        <authorList>
            <person name="Stajich J.E."/>
            <person name="Amses K."/>
            <person name="Simmons R."/>
            <person name="Seto K."/>
            <person name="Myers J."/>
            <person name="Bonds A."/>
            <person name="Quandt C.A."/>
            <person name="Barry K."/>
            <person name="Liu P."/>
            <person name="Grigoriev I."/>
            <person name="Longcore J.E."/>
            <person name="James T.Y."/>
        </authorList>
    </citation>
    <scope>NUCLEOTIDE SEQUENCE</scope>
    <source>
        <strain evidence="2">JEL0476</strain>
    </source>
</reference>
<dbReference type="Proteomes" id="UP001211065">
    <property type="component" value="Unassembled WGS sequence"/>
</dbReference>
<dbReference type="SUPFAM" id="SSF54236">
    <property type="entry name" value="Ubiquitin-like"/>
    <property type="match status" value="1"/>
</dbReference>
<comment type="caution">
    <text evidence="2">The sequence shown here is derived from an EMBL/GenBank/DDBJ whole genome shotgun (WGS) entry which is preliminary data.</text>
</comment>
<evidence type="ECO:0000313" key="3">
    <source>
        <dbReference type="Proteomes" id="UP001211065"/>
    </source>
</evidence>
<evidence type="ECO:0000259" key="1">
    <source>
        <dbReference type="Pfam" id="PF13881"/>
    </source>
</evidence>
<dbReference type="AlphaFoldDB" id="A0AAD5TW04"/>
<gene>
    <name evidence="2" type="ORF">HK099_007802</name>
</gene>
<dbReference type="EMBL" id="JADGJW010000794">
    <property type="protein sequence ID" value="KAJ3212114.1"/>
    <property type="molecule type" value="Genomic_DNA"/>
</dbReference>
<dbReference type="Gene3D" id="3.10.20.90">
    <property type="entry name" value="Phosphatidylinositol 3-kinase Catalytic Subunit, Chain A, domain 1"/>
    <property type="match status" value="1"/>
</dbReference>
<name>A0AAD5TW04_9FUNG</name>
<proteinExistence type="predicted"/>
<feature type="non-terminal residue" evidence="2">
    <location>
        <position position="69"/>
    </location>
</feature>
<keyword evidence="3" id="KW-1185">Reference proteome</keyword>
<protein>
    <recommendedName>
        <fullName evidence="1">UBL3-like ubiquitin domain-containing protein</fullName>
    </recommendedName>
</protein>
<organism evidence="2 3">
    <name type="scientific">Clydaea vesicula</name>
    <dbReference type="NCBI Taxonomy" id="447962"/>
    <lineage>
        <taxon>Eukaryota</taxon>
        <taxon>Fungi</taxon>
        <taxon>Fungi incertae sedis</taxon>
        <taxon>Chytridiomycota</taxon>
        <taxon>Chytridiomycota incertae sedis</taxon>
        <taxon>Chytridiomycetes</taxon>
        <taxon>Lobulomycetales</taxon>
        <taxon>Lobulomycetaceae</taxon>
        <taxon>Clydaea</taxon>
    </lineage>
</organism>
<evidence type="ECO:0000313" key="2">
    <source>
        <dbReference type="EMBL" id="KAJ3212114.1"/>
    </source>
</evidence>
<dbReference type="InterPro" id="IPR029071">
    <property type="entry name" value="Ubiquitin-like_domsf"/>
</dbReference>
<feature type="domain" description="UBL3-like ubiquitin" evidence="1">
    <location>
        <begin position="5"/>
        <end position="66"/>
    </location>
</feature>
<dbReference type="InterPro" id="IPR039540">
    <property type="entry name" value="UBL3-like_ubiquitin_dom"/>
</dbReference>
<dbReference type="Pfam" id="PF13881">
    <property type="entry name" value="Rad60-SLD_2"/>
    <property type="match status" value="1"/>
</dbReference>